<evidence type="ECO:0000313" key="4">
    <source>
        <dbReference type="EMBL" id="KAF2403119.1"/>
    </source>
</evidence>
<dbReference type="CDD" id="cd09630">
    <property type="entry name" value="CDH_like_cytochrome"/>
    <property type="match status" value="1"/>
</dbReference>
<dbReference type="PANTHER" id="PTHR47190">
    <property type="entry name" value="DEHYDROGENASE, PUTATIVE-RELATED"/>
    <property type="match status" value="1"/>
</dbReference>
<keyword evidence="5" id="KW-1185">Reference proteome</keyword>
<dbReference type="SUPFAM" id="SSF49344">
    <property type="entry name" value="CBD9-like"/>
    <property type="match status" value="1"/>
</dbReference>
<evidence type="ECO:0000256" key="1">
    <source>
        <dbReference type="SAM" id="MobiDB-lite"/>
    </source>
</evidence>
<feature type="region of interest" description="Disordered" evidence="1">
    <location>
        <begin position="214"/>
        <end position="243"/>
    </location>
</feature>
<accession>A0A6G1I4X6</accession>
<dbReference type="Gene3D" id="2.60.40.1210">
    <property type="entry name" value="Cellobiose dehydrogenase, cytochrome domain"/>
    <property type="match status" value="1"/>
</dbReference>
<reference evidence="4" key="1">
    <citation type="journal article" date="2020" name="Stud. Mycol.">
        <title>101 Dothideomycetes genomes: a test case for predicting lifestyles and emergence of pathogens.</title>
        <authorList>
            <person name="Haridas S."/>
            <person name="Albert R."/>
            <person name="Binder M."/>
            <person name="Bloem J."/>
            <person name="Labutti K."/>
            <person name="Salamov A."/>
            <person name="Andreopoulos B."/>
            <person name="Baker S."/>
            <person name="Barry K."/>
            <person name="Bills G."/>
            <person name="Bluhm B."/>
            <person name="Cannon C."/>
            <person name="Castanera R."/>
            <person name="Culley D."/>
            <person name="Daum C."/>
            <person name="Ezra D."/>
            <person name="Gonzalez J."/>
            <person name="Henrissat B."/>
            <person name="Kuo A."/>
            <person name="Liang C."/>
            <person name="Lipzen A."/>
            <person name="Lutzoni F."/>
            <person name="Magnuson J."/>
            <person name="Mondo S."/>
            <person name="Nolan M."/>
            <person name="Ohm R."/>
            <person name="Pangilinan J."/>
            <person name="Park H.-J."/>
            <person name="Ramirez L."/>
            <person name="Alfaro M."/>
            <person name="Sun H."/>
            <person name="Tritt A."/>
            <person name="Yoshinaga Y."/>
            <person name="Zwiers L.-H."/>
            <person name="Turgeon B."/>
            <person name="Goodwin S."/>
            <person name="Spatafora J."/>
            <person name="Crous P."/>
            <person name="Grigoriev I."/>
        </authorList>
    </citation>
    <scope>NUCLEOTIDE SEQUENCE</scope>
    <source>
        <strain evidence="4">CBS 262.69</strain>
    </source>
</reference>
<feature type="signal peptide" evidence="2">
    <location>
        <begin position="1"/>
        <end position="21"/>
    </location>
</feature>
<feature type="domain" description="Cellobiose dehydrogenase-like cytochrome" evidence="3">
    <location>
        <begin position="26"/>
        <end position="206"/>
    </location>
</feature>
<dbReference type="PANTHER" id="PTHR47190:SF1">
    <property type="entry name" value="GLUCOSE-METHANOL-CHOLINE OXIDOREDUCTASE N-TERMINAL DOMAIN-CONTAINING PROTEIN"/>
    <property type="match status" value="1"/>
</dbReference>
<dbReference type="Proteomes" id="UP000799640">
    <property type="component" value="Unassembled WGS sequence"/>
</dbReference>
<gene>
    <name evidence="4" type="ORF">EJ06DRAFT_573491</name>
</gene>
<feature type="chain" id="PRO_5026073762" evidence="2">
    <location>
        <begin position="22"/>
        <end position="328"/>
    </location>
</feature>
<evidence type="ECO:0000259" key="3">
    <source>
        <dbReference type="Pfam" id="PF16010"/>
    </source>
</evidence>
<evidence type="ECO:0000313" key="5">
    <source>
        <dbReference type="Proteomes" id="UP000799640"/>
    </source>
</evidence>
<dbReference type="Pfam" id="PF16010">
    <property type="entry name" value="CDH-cyt"/>
    <property type="match status" value="1"/>
</dbReference>
<name>A0A6G1I4X6_9PEZI</name>
<proteinExistence type="predicted"/>
<feature type="region of interest" description="Disordered" evidence="1">
    <location>
        <begin position="298"/>
        <end position="328"/>
    </location>
</feature>
<protein>
    <submittedName>
        <fullName evidence="4">CBD9-like protein</fullName>
    </submittedName>
</protein>
<organism evidence="4 5">
    <name type="scientific">Trichodelitschia bisporula</name>
    <dbReference type="NCBI Taxonomy" id="703511"/>
    <lineage>
        <taxon>Eukaryota</taxon>
        <taxon>Fungi</taxon>
        <taxon>Dikarya</taxon>
        <taxon>Ascomycota</taxon>
        <taxon>Pezizomycotina</taxon>
        <taxon>Dothideomycetes</taxon>
        <taxon>Dothideomycetes incertae sedis</taxon>
        <taxon>Phaeotrichales</taxon>
        <taxon>Phaeotrichaceae</taxon>
        <taxon>Trichodelitschia</taxon>
    </lineage>
</organism>
<sequence>MIGSIMLLAATLFATPLLAQGLAKPYTEPKTGIQFQSYAPVGEPPSKGGFEIGLAFPQDLSGDDYIGHIVGSRPNGRGYTGISHIGGMTKGLLLIAWADGQTVKTSFRYAIDYLPPAPYKGAAKLTTLASTVNATHFTLTYHCAHCFSWSFDGVPGNQSLSSEALLLGFAQGAQTPTGAAGTLAFHDNGQGIFPVEPKLAANPKYSEWAKKASSAPAVAPKSPAPKAPAAAPKAPAPAQSTSANLAAVTKAGLPAPKIPIPTSTASTASAAPAPTAGGVVNAGTSAGVQAGPAEYPAVFGGGGVKMPPRLRWGRGRGWGRAKETEAED</sequence>
<dbReference type="AlphaFoldDB" id="A0A6G1I4X6"/>
<dbReference type="OrthoDB" id="413885at2759"/>
<feature type="compositionally biased region" description="Low complexity" evidence="1">
    <location>
        <begin position="227"/>
        <end position="243"/>
    </location>
</feature>
<evidence type="ECO:0000256" key="2">
    <source>
        <dbReference type="SAM" id="SignalP"/>
    </source>
</evidence>
<dbReference type="InterPro" id="IPR053208">
    <property type="entry name" value="GMC_Oxidoreductase_CD"/>
</dbReference>
<dbReference type="InterPro" id="IPR015920">
    <property type="entry name" value="Cellobiose_DH-like_cyt"/>
</dbReference>
<keyword evidence="2" id="KW-0732">Signal</keyword>
<dbReference type="EMBL" id="ML996690">
    <property type="protein sequence ID" value="KAF2403119.1"/>
    <property type="molecule type" value="Genomic_DNA"/>
</dbReference>